<feature type="signal peptide" evidence="1">
    <location>
        <begin position="1"/>
        <end position="17"/>
    </location>
</feature>
<protein>
    <submittedName>
        <fullName evidence="2">Uncharacterized protein</fullName>
    </submittedName>
</protein>
<sequence length="169" mass="18891">MHVVKVILAFYIALASSTPTAPTTGLVKVLEDGTRVPVEITWGTTTSDPDDTSNSDDIMNFDDTANSGHISKSENTNLEKRAAKRVRGYLWRTNCSDQYFEWKGDGCFSYWDGGLRDMYSVYVDGDACYVQGYDDGNCGLETLNAFIGRPTCLRRNENKPFKSVYVSCF</sequence>
<organism evidence="2 3">
    <name type="scientific">Lojkania enalia</name>
    <dbReference type="NCBI Taxonomy" id="147567"/>
    <lineage>
        <taxon>Eukaryota</taxon>
        <taxon>Fungi</taxon>
        <taxon>Dikarya</taxon>
        <taxon>Ascomycota</taxon>
        <taxon>Pezizomycotina</taxon>
        <taxon>Dothideomycetes</taxon>
        <taxon>Pleosporomycetidae</taxon>
        <taxon>Pleosporales</taxon>
        <taxon>Pleosporales incertae sedis</taxon>
        <taxon>Lojkania</taxon>
    </lineage>
</organism>
<dbReference type="Proteomes" id="UP000800093">
    <property type="component" value="Unassembled WGS sequence"/>
</dbReference>
<dbReference type="EMBL" id="ML986764">
    <property type="protein sequence ID" value="KAF2258462.1"/>
    <property type="molecule type" value="Genomic_DNA"/>
</dbReference>
<comment type="caution">
    <text evidence="2">The sequence shown here is derived from an EMBL/GenBank/DDBJ whole genome shotgun (WGS) entry which is preliminary data.</text>
</comment>
<gene>
    <name evidence="2" type="ORF">CC78DRAFT_587153</name>
</gene>
<evidence type="ECO:0000313" key="3">
    <source>
        <dbReference type="Proteomes" id="UP000800093"/>
    </source>
</evidence>
<evidence type="ECO:0000313" key="2">
    <source>
        <dbReference type="EMBL" id="KAF2258462.1"/>
    </source>
</evidence>
<keyword evidence="3" id="KW-1185">Reference proteome</keyword>
<accession>A0A9P4MXP1</accession>
<name>A0A9P4MXP1_9PLEO</name>
<keyword evidence="1" id="KW-0732">Signal</keyword>
<dbReference type="AlphaFoldDB" id="A0A9P4MXP1"/>
<evidence type="ECO:0000256" key="1">
    <source>
        <dbReference type="SAM" id="SignalP"/>
    </source>
</evidence>
<feature type="chain" id="PRO_5040141081" evidence="1">
    <location>
        <begin position="18"/>
        <end position="169"/>
    </location>
</feature>
<proteinExistence type="predicted"/>
<reference evidence="3" key="1">
    <citation type="journal article" date="2020" name="Stud. Mycol.">
        <title>101 Dothideomycetes genomes: A test case for predicting lifestyles and emergence of pathogens.</title>
        <authorList>
            <person name="Haridas S."/>
            <person name="Albert R."/>
            <person name="Binder M."/>
            <person name="Bloem J."/>
            <person name="LaButti K."/>
            <person name="Salamov A."/>
            <person name="Andreopoulos B."/>
            <person name="Baker S."/>
            <person name="Barry K."/>
            <person name="Bills G."/>
            <person name="Bluhm B."/>
            <person name="Cannon C."/>
            <person name="Castanera R."/>
            <person name="Culley D."/>
            <person name="Daum C."/>
            <person name="Ezra D."/>
            <person name="Gonzalez J."/>
            <person name="Henrissat B."/>
            <person name="Kuo A."/>
            <person name="Liang C."/>
            <person name="Lipzen A."/>
            <person name="Lutzoni F."/>
            <person name="Magnuson J."/>
            <person name="Mondo S."/>
            <person name="Nolan M."/>
            <person name="Ohm R."/>
            <person name="Pangilinan J."/>
            <person name="Park H.-J."/>
            <person name="Ramirez L."/>
            <person name="Alfaro M."/>
            <person name="Sun H."/>
            <person name="Tritt A."/>
            <person name="Yoshinaga Y."/>
            <person name="Zwiers L.-H."/>
            <person name="Turgeon B."/>
            <person name="Goodwin S."/>
            <person name="Spatafora J."/>
            <person name="Crous P."/>
            <person name="Grigoriev I."/>
        </authorList>
    </citation>
    <scope>NUCLEOTIDE SEQUENCE [LARGE SCALE GENOMIC DNA]</scope>
    <source>
        <strain evidence="3">CBS 304.66</strain>
    </source>
</reference>